<dbReference type="Gene3D" id="1.10.1380.10">
    <property type="entry name" value="Neutral endopeptidase , domain2"/>
    <property type="match status" value="1"/>
</dbReference>
<dbReference type="PRINTS" id="PR00786">
    <property type="entry name" value="NEPRILYSIN"/>
</dbReference>
<dbReference type="GO" id="GO:0004222">
    <property type="term" value="F:metalloendopeptidase activity"/>
    <property type="evidence" value="ECO:0007669"/>
    <property type="project" value="InterPro"/>
</dbReference>
<dbReference type="InterPro" id="IPR000718">
    <property type="entry name" value="Peptidase_M13"/>
</dbReference>
<dbReference type="InterPro" id="IPR042089">
    <property type="entry name" value="Peptidase_M13_dom_2"/>
</dbReference>
<dbReference type="Pfam" id="PF05649">
    <property type="entry name" value="Peptidase_M13_N"/>
    <property type="match status" value="1"/>
</dbReference>
<sequence length="654" mass="75663">MTSHMEKYRIRPRFRMKPLVPAVSDTRQPGDGFYTFVNQLWLKGNKIPEWKHAFSVSDEMTHQTDKELLQILNSLPHLHSVSLRPITPTQHLQLLGYIWKNKTVEKEEAYLQVCLHSLMAYTSAADIALFFGWLVRCSIPTILDISAREEIEPPYQVRATLSTGSLLLPLKYYLEPDLKKTDVWNAYEEFISICSVELGLPFLQNAIQAEQKLAIILNESFNHMAQNKKGSSLKTWIPEFEWSAFMEGLDIDRRWEKRIWTVNSSERFKDVLKWVCSEKTSEETVISILSMHLVRAAAPFLRPSIKQAYSKLYEKALKGITSEPPYEQRMLSHVKDILPDALCILYSKKHRDQNILDDIKKLVSGIKDAATEVMSETEVFSKRTKSKVKEKLNRMWFELGNGSFAPLPDITYTPDSLLHSIFSIRSSRTKIIPSLTGKPADKIHSNYPCFITNASYFEESNHIVIPWGILQWPFYDLNAPLGWNYGGIGATIGHEMTHGFDLDGSLYSPRATYKEWWTRKNRVTFKKQTRKISSFFSKFKHYGQKINGEKTLSENWADLGGLKISLHGLNKILEGKSTEQKKEAHRNFFIAYAVSWREITRKKAMLYSILTSVHAPAEDRVDRIVPQFEEWVQAFDVKETDALFLPKTKRLRFF</sequence>
<name>A0A6C0DJE9_9ZZZZ</name>
<evidence type="ECO:0000256" key="7">
    <source>
        <dbReference type="ARBA" id="ARBA00023049"/>
    </source>
</evidence>
<comment type="cofactor">
    <cofactor evidence="1">
        <name>Zn(2+)</name>
        <dbReference type="ChEBI" id="CHEBI:29105"/>
    </cofactor>
</comment>
<dbReference type="EMBL" id="MN739626">
    <property type="protein sequence ID" value="QHT16693.1"/>
    <property type="molecule type" value="Genomic_DNA"/>
</dbReference>
<dbReference type="GO" id="GO:0005886">
    <property type="term" value="C:plasma membrane"/>
    <property type="evidence" value="ECO:0007669"/>
    <property type="project" value="TreeGrafter"/>
</dbReference>
<dbReference type="PANTHER" id="PTHR11733">
    <property type="entry name" value="ZINC METALLOPROTEASE FAMILY M13 NEPRILYSIN-RELATED"/>
    <property type="match status" value="1"/>
</dbReference>
<dbReference type="CDD" id="cd08662">
    <property type="entry name" value="M13"/>
    <property type="match status" value="1"/>
</dbReference>
<dbReference type="SUPFAM" id="SSF55486">
    <property type="entry name" value="Metalloproteases ('zincins'), catalytic domain"/>
    <property type="match status" value="1"/>
</dbReference>
<dbReference type="GO" id="GO:0046872">
    <property type="term" value="F:metal ion binding"/>
    <property type="evidence" value="ECO:0007669"/>
    <property type="project" value="UniProtKB-KW"/>
</dbReference>
<dbReference type="InterPro" id="IPR024079">
    <property type="entry name" value="MetalloPept_cat_dom_sf"/>
</dbReference>
<reference evidence="10" key="1">
    <citation type="journal article" date="2020" name="Nature">
        <title>Giant virus diversity and host interactions through global metagenomics.</title>
        <authorList>
            <person name="Schulz F."/>
            <person name="Roux S."/>
            <person name="Paez-Espino D."/>
            <person name="Jungbluth S."/>
            <person name="Walsh D.A."/>
            <person name="Denef V.J."/>
            <person name="McMahon K.D."/>
            <person name="Konstantinidis K.T."/>
            <person name="Eloe-Fadrosh E.A."/>
            <person name="Kyrpides N.C."/>
            <person name="Woyke T."/>
        </authorList>
    </citation>
    <scope>NUCLEOTIDE SEQUENCE</scope>
    <source>
        <strain evidence="10">GVMAG-M-3300023174-189</strain>
    </source>
</reference>
<evidence type="ECO:0000313" key="10">
    <source>
        <dbReference type="EMBL" id="QHT16693.1"/>
    </source>
</evidence>
<keyword evidence="5" id="KW-0378">Hydrolase</keyword>
<dbReference type="Gene3D" id="3.40.390.10">
    <property type="entry name" value="Collagenase (Catalytic Domain)"/>
    <property type="match status" value="1"/>
</dbReference>
<evidence type="ECO:0000256" key="1">
    <source>
        <dbReference type="ARBA" id="ARBA00001947"/>
    </source>
</evidence>
<evidence type="ECO:0000256" key="4">
    <source>
        <dbReference type="ARBA" id="ARBA00022723"/>
    </source>
</evidence>
<proteinExistence type="inferred from homology"/>
<keyword evidence="7" id="KW-0482">Metalloprotease</keyword>
<dbReference type="PROSITE" id="PS51885">
    <property type="entry name" value="NEPRILYSIN"/>
    <property type="match status" value="1"/>
</dbReference>
<keyword evidence="6" id="KW-0862">Zinc</keyword>
<protein>
    <recommendedName>
        <fullName evidence="11">Peptidase</fullName>
    </recommendedName>
</protein>
<evidence type="ECO:0000256" key="5">
    <source>
        <dbReference type="ARBA" id="ARBA00022801"/>
    </source>
</evidence>
<feature type="domain" description="Peptidase M13 C-terminal" evidence="8">
    <location>
        <begin position="453"/>
        <end position="650"/>
    </location>
</feature>
<evidence type="ECO:0000259" key="8">
    <source>
        <dbReference type="Pfam" id="PF01431"/>
    </source>
</evidence>
<organism evidence="10">
    <name type="scientific">viral metagenome</name>
    <dbReference type="NCBI Taxonomy" id="1070528"/>
    <lineage>
        <taxon>unclassified sequences</taxon>
        <taxon>metagenomes</taxon>
        <taxon>organismal metagenomes</taxon>
    </lineage>
</organism>
<dbReference type="AlphaFoldDB" id="A0A6C0DJE9"/>
<dbReference type="InterPro" id="IPR018497">
    <property type="entry name" value="Peptidase_M13_C"/>
</dbReference>
<keyword evidence="3" id="KW-0645">Protease</keyword>
<dbReference type="GO" id="GO:0016485">
    <property type="term" value="P:protein processing"/>
    <property type="evidence" value="ECO:0007669"/>
    <property type="project" value="TreeGrafter"/>
</dbReference>
<feature type="domain" description="Peptidase M13 N-terminal" evidence="9">
    <location>
        <begin position="29"/>
        <end position="395"/>
    </location>
</feature>
<accession>A0A6C0DJE9</accession>
<dbReference type="PANTHER" id="PTHR11733:SF167">
    <property type="entry name" value="FI17812P1-RELATED"/>
    <property type="match status" value="1"/>
</dbReference>
<comment type="similarity">
    <text evidence="2">Belongs to the peptidase M13 family.</text>
</comment>
<evidence type="ECO:0000256" key="2">
    <source>
        <dbReference type="ARBA" id="ARBA00007357"/>
    </source>
</evidence>
<evidence type="ECO:0000256" key="6">
    <source>
        <dbReference type="ARBA" id="ARBA00022833"/>
    </source>
</evidence>
<evidence type="ECO:0008006" key="11">
    <source>
        <dbReference type="Google" id="ProtNLM"/>
    </source>
</evidence>
<dbReference type="InterPro" id="IPR008753">
    <property type="entry name" value="Peptidase_M13_N"/>
</dbReference>
<dbReference type="Pfam" id="PF01431">
    <property type="entry name" value="Peptidase_M13"/>
    <property type="match status" value="1"/>
</dbReference>
<evidence type="ECO:0000259" key="9">
    <source>
        <dbReference type="Pfam" id="PF05649"/>
    </source>
</evidence>
<keyword evidence="4" id="KW-0479">Metal-binding</keyword>
<evidence type="ECO:0000256" key="3">
    <source>
        <dbReference type="ARBA" id="ARBA00022670"/>
    </source>
</evidence>